<feature type="compositionally biased region" description="Polar residues" evidence="1">
    <location>
        <begin position="92"/>
        <end position="114"/>
    </location>
</feature>
<keyword evidence="3" id="KW-1185">Reference proteome</keyword>
<feature type="compositionally biased region" description="Pro residues" evidence="1">
    <location>
        <begin position="65"/>
        <end position="76"/>
    </location>
</feature>
<proteinExistence type="predicted"/>
<reference evidence="2" key="1">
    <citation type="submission" date="2021-06" db="EMBL/GenBank/DDBJ databases">
        <title>Parelaphostrongylus tenuis whole genome reference sequence.</title>
        <authorList>
            <person name="Garwood T.J."/>
            <person name="Larsen P.A."/>
            <person name="Fountain-Jones N.M."/>
            <person name="Garbe J.R."/>
            <person name="Macchietto M.G."/>
            <person name="Kania S.A."/>
            <person name="Gerhold R.W."/>
            <person name="Richards J.E."/>
            <person name="Wolf T.M."/>
        </authorList>
    </citation>
    <scope>NUCLEOTIDE SEQUENCE</scope>
    <source>
        <strain evidence="2">MNPRO001-30</strain>
        <tissue evidence="2">Meninges</tissue>
    </source>
</reference>
<organism evidence="2 3">
    <name type="scientific">Parelaphostrongylus tenuis</name>
    <name type="common">Meningeal worm</name>
    <dbReference type="NCBI Taxonomy" id="148309"/>
    <lineage>
        <taxon>Eukaryota</taxon>
        <taxon>Metazoa</taxon>
        <taxon>Ecdysozoa</taxon>
        <taxon>Nematoda</taxon>
        <taxon>Chromadorea</taxon>
        <taxon>Rhabditida</taxon>
        <taxon>Rhabditina</taxon>
        <taxon>Rhabditomorpha</taxon>
        <taxon>Strongyloidea</taxon>
        <taxon>Metastrongylidae</taxon>
        <taxon>Parelaphostrongylus</taxon>
    </lineage>
</organism>
<dbReference type="AlphaFoldDB" id="A0AAD5MPN4"/>
<accession>A0AAD5MPN4</accession>
<dbReference type="Proteomes" id="UP001196413">
    <property type="component" value="Unassembled WGS sequence"/>
</dbReference>
<evidence type="ECO:0000313" key="2">
    <source>
        <dbReference type="EMBL" id="KAJ1351736.1"/>
    </source>
</evidence>
<feature type="compositionally biased region" description="Low complexity" evidence="1">
    <location>
        <begin position="77"/>
        <end position="91"/>
    </location>
</feature>
<gene>
    <name evidence="2" type="ORF">KIN20_007861</name>
</gene>
<protein>
    <recommendedName>
        <fullName evidence="4">PH domain-containing protein</fullName>
    </recommendedName>
</protein>
<feature type="compositionally biased region" description="Basic and acidic residues" evidence="1">
    <location>
        <begin position="50"/>
        <end position="63"/>
    </location>
</feature>
<evidence type="ECO:0008006" key="4">
    <source>
        <dbReference type="Google" id="ProtNLM"/>
    </source>
</evidence>
<comment type="caution">
    <text evidence="2">The sequence shown here is derived from an EMBL/GenBank/DDBJ whole genome shotgun (WGS) entry which is preliminary data.</text>
</comment>
<feature type="region of interest" description="Disordered" evidence="1">
    <location>
        <begin position="42"/>
        <end position="121"/>
    </location>
</feature>
<sequence length="352" mass="38955">MSSSTYPVPKPRTRFNIGAVCEGPPSQLNELELSKVNSCGSINDISIPVPKERLQNNRVEHAELLPPPYPPPPRPSPSKSESKLSAESTSPLSIRQPTYESENHPTSSLGSYQSPPVPSRANKWQLTIPHYIDKNSDDSVKSKRSQALLDTEVCGTSREGSESSNDAEENEEMKQSSSDFSCFSESPCGVLDRTIPCTTKVSSLRPDNFEERYTPTPQRCRNRVVEIAEDPKVPDESGNEHDENSAGTQFSSTTVAYFGDVSFHIGKKDRRKAHARLRNMRLSFHENDTAEECIAGPFSLLGCELICRNEQTITITLSEKGCGRSVTFTSDTDAETWTLLLGEVGLPSFEFF</sequence>
<evidence type="ECO:0000256" key="1">
    <source>
        <dbReference type="SAM" id="MobiDB-lite"/>
    </source>
</evidence>
<feature type="region of interest" description="Disordered" evidence="1">
    <location>
        <begin position="134"/>
        <end position="181"/>
    </location>
</feature>
<dbReference type="EMBL" id="JAHQIW010001216">
    <property type="protein sequence ID" value="KAJ1351736.1"/>
    <property type="molecule type" value="Genomic_DNA"/>
</dbReference>
<evidence type="ECO:0000313" key="3">
    <source>
        <dbReference type="Proteomes" id="UP001196413"/>
    </source>
</evidence>
<name>A0AAD5MPN4_PARTN</name>